<dbReference type="Gene3D" id="3.40.50.300">
    <property type="entry name" value="P-loop containing nucleotide triphosphate hydrolases"/>
    <property type="match status" value="1"/>
</dbReference>
<evidence type="ECO:0000313" key="8">
    <source>
        <dbReference type="Proteomes" id="UP000240357"/>
    </source>
</evidence>
<evidence type="ECO:0000256" key="1">
    <source>
        <dbReference type="ARBA" id="ARBA00002579"/>
    </source>
</evidence>
<evidence type="ECO:0000256" key="3">
    <source>
        <dbReference type="ARBA" id="ARBA00020019"/>
    </source>
</evidence>
<keyword evidence="4" id="KW-0547">Nucleotide-binding</keyword>
<evidence type="ECO:0000313" key="7">
    <source>
        <dbReference type="EMBL" id="PSR52444.1"/>
    </source>
</evidence>
<sequence length="238" mass="26330">MRNFSSSAPVVSLKDVSIHQDVQTVLQGVTFDIEKGEFVYLVGRTGSGKSSLLKTLYADLPLRTGMASVAGFPIFKLPRTQVPFLRRKIGIVFQDFQLLFDRTVADNLRFVLRATGWSDSSKVKQRISEVLMRVGLDAASSKMPHQLSGGEQQRIVIARALLNEPVILFADEPTGNLDPEVADGIMQLFNQINNHGTAVLMATHNHHILNTYPHRILKCENGKVLDSAKQSFSLTDGI</sequence>
<dbReference type="PROSITE" id="PS50893">
    <property type="entry name" value="ABC_TRANSPORTER_2"/>
    <property type="match status" value="1"/>
</dbReference>
<organism evidence="7 8">
    <name type="scientific">Adhaeribacter arboris</name>
    <dbReference type="NCBI Taxonomy" id="2072846"/>
    <lineage>
        <taxon>Bacteria</taxon>
        <taxon>Pseudomonadati</taxon>
        <taxon>Bacteroidota</taxon>
        <taxon>Cytophagia</taxon>
        <taxon>Cytophagales</taxon>
        <taxon>Hymenobacteraceae</taxon>
        <taxon>Adhaeribacter</taxon>
    </lineage>
</organism>
<feature type="domain" description="ABC transporter" evidence="6">
    <location>
        <begin position="11"/>
        <end position="238"/>
    </location>
</feature>
<keyword evidence="8" id="KW-1185">Reference proteome</keyword>
<dbReference type="InterPro" id="IPR027417">
    <property type="entry name" value="P-loop_NTPase"/>
</dbReference>
<dbReference type="Proteomes" id="UP000240357">
    <property type="component" value="Unassembled WGS sequence"/>
</dbReference>
<dbReference type="SMART" id="SM00382">
    <property type="entry name" value="AAA"/>
    <property type="match status" value="1"/>
</dbReference>
<dbReference type="EMBL" id="PYFT01000001">
    <property type="protein sequence ID" value="PSR52444.1"/>
    <property type="molecule type" value="Genomic_DNA"/>
</dbReference>
<evidence type="ECO:0000256" key="2">
    <source>
        <dbReference type="ARBA" id="ARBA00005417"/>
    </source>
</evidence>
<dbReference type="RefSeq" id="WP_106926071.1">
    <property type="nucleotide sequence ID" value="NZ_PYFT01000001.1"/>
</dbReference>
<dbReference type="FunFam" id="3.40.50.300:FF:000056">
    <property type="entry name" value="Cell division ATP-binding protein FtsE"/>
    <property type="match status" value="1"/>
</dbReference>
<dbReference type="GO" id="GO:0016887">
    <property type="term" value="F:ATP hydrolysis activity"/>
    <property type="evidence" value="ECO:0007669"/>
    <property type="project" value="InterPro"/>
</dbReference>
<evidence type="ECO:0000259" key="6">
    <source>
        <dbReference type="PROSITE" id="PS50893"/>
    </source>
</evidence>
<dbReference type="OrthoDB" id="1115710at2"/>
<reference evidence="7 8" key="1">
    <citation type="submission" date="2018-03" db="EMBL/GenBank/DDBJ databases">
        <title>Adhaeribacter sp. HMF7605 Genome sequencing and assembly.</title>
        <authorList>
            <person name="Kang H."/>
            <person name="Kang J."/>
            <person name="Cha I."/>
            <person name="Kim H."/>
            <person name="Joh K."/>
        </authorList>
    </citation>
    <scope>NUCLEOTIDE SEQUENCE [LARGE SCALE GENOMIC DNA]</scope>
    <source>
        <strain evidence="7 8">HMF7605</strain>
    </source>
</reference>
<proteinExistence type="inferred from homology"/>
<dbReference type="Pfam" id="PF00005">
    <property type="entry name" value="ABC_tran"/>
    <property type="match status" value="1"/>
</dbReference>
<comment type="similarity">
    <text evidence="2">Belongs to the ABC transporter superfamily.</text>
</comment>
<dbReference type="InterPro" id="IPR017871">
    <property type="entry name" value="ABC_transporter-like_CS"/>
</dbReference>
<accession>A0A2T2YAB7</accession>
<gene>
    <name evidence="7" type="ORF">AHMF7605_02345</name>
</gene>
<name>A0A2T2YAB7_9BACT</name>
<dbReference type="InterPro" id="IPR003593">
    <property type="entry name" value="AAA+_ATPase"/>
</dbReference>
<evidence type="ECO:0000256" key="5">
    <source>
        <dbReference type="ARBA" id="ARBA00022840"/>
    </source>
</evidence>
<comment type="caution">
    <text evidence="7">The sequence shown here is derived from an EMBL/GenBank/DDBJ whole genome shotgun (WGS) entry which is preliminary data.</text>
</comment>
<dbReference type="PROSITE" id="PS00211">
    <property type="entry name" value="ABC_TRANSPORTER_1"/>
    <property type="match status" value="1"/>
</dbReference>
<evidence type="ECO:0000256" key="4">
    <source>
        <dbReference type="ARBA" id="ARBA00022741"/>
    </source>
</evidence>
<dbReference type="AlphaFoldDB" id="A0A2T2YAB7"/>
<dbReference type="InterPro" id="IPR015854">
    <property type="entry name" value="ABC_transpr_LolD-like"/>
</dbReference>
<dbReference type="InterPro" id="IPR003439">
    <property type="entry name" value="ABC_transporter-like_ATP-bd"/>
</dbReference>
<dbReference type="GO" id="GO:0005524">
    <property type="term" value="F:ATP binding"/>
    <property type="evidence" value="ECO:0007669"/>
    <property type="project" value="UniProtKB-KW"/>
</dbReference>
<dbReference type="PANTHER" id="PTHR24220">
    <property type="entry name" value="IMPORT ATP-BINDING PROTEIN"/>
    <property type="match status" value="1"/>
</dbReference>
<keyword evidence="5 7" id="KW-0067">ATP-binding</keyword>
<dbReference type="SUPFAM" id="SSF52540">
    <property type="entry name" value="P-loop containing nucleoside triphosphate hydrolases"/>
    <property type="match status" value="1"/>
</dbReference>
<dbReference type="PANTHER" id="PTHR24220:SF470">
    <property type="entry name" value="CELL DIVISION ATP-BINDING PROTEIN FTSE"/>
    <property type="match status" value="1"/>
</dbReference>
<dbReference type="GO" id="GO:0005886">
    <property type="term" value="C:plasma membrane"/>
    <property type="evidence" value="ECO:0007669"/>
    <property type="project" value="TreeGrafter"/>
</dbReference>
<comment type="function">
    <text evidence="1">Part of the ABC transporter FtsEX involved in cellular division. Important for assembly or stability of the septal ring.</text>
</comment>
<dbReference type="GO" id="GO:0022857">
    <property type="term" value="F:transmembrane transporter activity"/>
    <property type="evidence" value="ECO:0007669"/>
    <property type="project" value="TreeGrafter"/>
</dbReference>
<protein>
    <recommendedName>
        <fullName evidence="3">Cell division ATP-binding protein FtsE</fullName>
    </recommendedName>
</protein>